<keyword evidence="1" id="KW-1133">Transmembrane helix</keyword>
<accession>A0A0N0BMG9</accession>
<sequence>MEPKDLTLLDLLTHLRWRRRGILWLALGAGVLVYWSIWLDLYILSSRL</sequence>
<dbReference type="AlphaFoldDB" id="A0A0N0BMG9"/>
<organism evidence="2 3">
    <name type="scientific">Thermus aquaticus</name>
    <dbReference type="NCBI Taxonomy" id="271"/>
    <lineage>
        <taxon>Bacteria</taxon>
        <taxon>Thermotogati</taxon>
        <taxon>Deinococcota</taxon>
        <taxon>Deinococci</taxon>
        <taxon>Thermales</taxon>
        <taxon>Thermaceae</taxon>
        <taxon>Thermus</taxon>
    </lineage>
</organism>
<name>A0A0N0BMG9_THEAQ</name>
<reference evidence="2 3" key="1">
    <citation type="submission" date="2015-07" db="EMBL/GenBank/DDBJ databases">
        <authorList>
            <person name="Noorani M."/>
        </authorList>
    </citation>
    <scope>NUCLEOTIDE SEQUENCE [LARGE SCALE GENOMIC DNA]</scope>
    <source>
        <strain evidence="3">ATCC 25104 / DSM 625 / JCM 10724 / NBRC 103206 / NCIMB 11243 / YT-1</strain>
    </source>
</reference>
<dbReference type="EMBL" id="LHCI01000106">
    <property type="protein sequence ID" value="KOX90846.1"/>
    <property type="molecule type" value="Genomic_DNA"/>
</dbReference>
<keyword evidence="1" id="KW-0472">Membrane</keyword>
<dbReference type="Proteomes" id="UP000037685">
    <property type="component" value="Unassembled WGS sequence"/>
</dbReference>
<keyword evidence="1" id="KW-0812">Transmembrane</keyword>
<feature type="transmembrane region" description="Helical" evidence="1">
    <location>
        <begin position="21"/>
        <end position="44"/>
    </location>
</feature>
<evidence type="ECO:0000313" key="2">
    <source>
        <dbReference type="EMBL" id="KOX90846.1"/>
    </source>
</evidence>
<gene>
    <name evidence="2" type="ORF">BVI061214_02044</name>
</gene>
<dbReference type="RefSeq" id="WP_424156951.1">
    <property type="nucleotide sequence ID" value="NZ_JBMSBF010000114.1"/>
</dbReference>
<evidence type="ECO:0000313" key="3">
    <source>
        <dbReference type="Proteomes" id="UP000037685"/>
    </source>
</evidence>
<protein>
    <submittedName>
        <fullName evidence="2">Uncharacterized protein</fullName>
    </submittedName>
</protein>
<proteinExistence type="predicted"/>
<evidence type="ECO:0000256" key="1">
    <source>
        <dbReference type="SAM" id="Phobius"/>
    </source>
</evidence>
<dbReference type="PATRIC" id="fig|271.14.peg.2122"/>
<comment type="caution">
    <text evidence="2">The sequence shown here is derived from an EMBL/GenBank/DDBJ whole genome shotgun (WGS) entry which is preliminary data.</text>
</comment>